<organism evidence="2 3">
    <name type="scientific">Nitratidesulfovibrio vulgaris (strain ATCC 29579 / DSM 644 / CCUG 34227 / NCIMB 8303 / VKM B-1760 / Hildenborough)</name>
    <name type="common">Desulfovibrio vulgaris</name>
    <dbReference type="NCBI Taxonomy" id="882"/>
    <lineage>
        <taxon>Bacteria</taxon>
        <taxon>Pseudomonadati</taxon>
        <taxon>Thermodesulfobacteriota</taxon>
        <taxon>Desulfovibrionia</taxon>
        <taxon>Desulfovibrionales</taxon>
        <taxon>Desulfovibrionaceae</taxon>
        <taxon>Nitratidesulfovibrio</taxon>
    </lineage>
</organism>
<dbReference type="Proteomes" id="UP000002194">
    <property type="component" value="Chromosome"/>
</dbReference>
<evidence type="ECO:0000313" key="2">
    <source>
        <dbReference type="EMBL" id="AAS97340.1"/>
    </source>
</evidence>
<dbReference type="STRING" id="882.DVU_2868"/>
<dbReference type="AlphaFoldDB" id="Q727I7"/>
<name>Q727I7_NITV2</name>
<dbReference type="EMBL" id="AE017285">
    <property type="protein sequence ID" value="AAS97340.1"/>
    <property type="molecule type" value="Genomic_DNA"/>
</dbReference>
<dbReference type="HOGENOM" id="CLU_2218882_0_0_7"/>
<dbReference type="PATRIC" id="fig|882.5.peg.2590"/>
<protein>
    <submittedName>
        <fullName evidence="2">Uncharacterized protein</fullName>
    </submittedName>
</protein>
<reference evidence="2 3" key="1">
    <citation type="journal article" date="2004" name="Nat. Biotechnol.">
        <title>The genome sequence of the anaerobic, sulfate-reducing bacterium Desulfovibrio vulgaris Hildenborough.</title>
        <authorList>
            <person name="Heidelberg J.F."/>
            <person name="Seshadri R."/>
            <person name="Haveman S.A."/>
            <person name="Hemme C.L."/>
            <person name="Paulsen I.T."/>
            <person name="Kolonay J.F."/>
            <person name="Eisen J.A."/>
            <person name="Ward N."/>
            <person name="Methe B."/>
            <person name="Brinkac L.M."/>
            <person name="Daugherty S.C."/>
            <person name="Deboy R.T."/>
            <person name="Dodson R.J."/>
            <person name="Durkin A.S."/>
            <person name="Madupu R."/>
            <person name="Nelson W.C."/>
            <person name="Sullivan S.A."/>
            <person name="Fouts D."/>
            <person name="Haft D.H."/>
            <person name="Selengut J."/>
            <person name="Peterson J.D."/>
            <person name="Davidsen T.M."/>
            <person name="Zafar N."/>
            <person name="Zhou L."/>
            <person name="Radune D."/>
            <person name="Dimitrov G."/>
            <person name="Hance M."/>
            <person name="Tran K."/>
            <person name="Khouri H."/>
            <person name="Gill J."/>
            <person name="Utterback T.R."/>
            <person name="Feldblyum T.V."/>
            <person name="Wall J.D."/>
            <person name="Voordouw G."/>
            <person name="Fraser C.M."/>
        </authorList>
    </citation>
    <scope>NUCLEOTIDE SEQUENCE [LARGE SCALE GENOMIC DNA]</scope>
    <source>
        <strain evidence="3">ATCC 29579 / DSM 644 / NCIMB 8303 / VKM B-1760 / Hildenborough</strain>
    </source>
</reference>
<accession>Q727I7</accession>
<feature type="compositionally biased region" description="Gly residues" evidence="1">
    <location>
        <begin position="89"/>
        <end position="107"/>
    </location>
</feature>
<keyword evidence="3" id="KW-1185">Reference proteome</keyword>
<gene>
    <name evidence="2" type="ordered locus">DVU_2868</name>
</gene>
<feature type="region of interest" description="Disordered" evidence="1">
    <location>
        <begin position="40"/>
        <end position="115"/>
    </location>
</feature>
<evidence type="ECO:0000313" key="3">
    <source>
        <dbReference type="Proteomes" id="UP000002194"/>
    </source>
</evidence>
<dbReference type="RefSeq" id="WP_010940130.1">
    <property type="nucleotide sequence ID" value="NC_002937.3"/>
</dbReference>
<dbReference type="PaxDb" id="882-DVU_2868"/>
<evidence type="ECO:0000256" key="1">
    <source>
        <dbReference type="SAM" id="MobiDB-lite"/>
    </source>
</evidence>
<sequence>MAKSVKVRLLCAVTHGSKGGRKDYAPGDVVALPPDLADELLEQGAAEPADRILKPVDTLEDPATSPQAQLGSLLDGKARKDTSPESGTDSGGADAGADSGAGCGGDEAAGDTPEA</sequence>
<dbReference type="EnsemblBacteria" id="AAS97340">
    <property type="protein sequence ID" value="AAS97340"/>
    <property type="gene ID" value="DVU_2868"/>
</dbReference>
<proteinExistence type="predicted"/>
<dbReference type="KEGG" id="dvu:DVU_2868"/>